<dbReference type="Proteomes" id="UP000676336">
    <property type="component" value="Unassembled WGS sequence"/>
</dbReference>
<evidence type="ECO:0000313" key="2">
    <source>
        <dbReference type="EMBL" id="CAF2264612.1"/>
    </source>
</evidence>
<dbReference type="EMBL" id="CAJNRE010021920">
    <property type="protein sequence ID" value="CAF2264612.1"/>
    <property type="molecule type" value="Genomic_DNA"/>
</dbReference>
<dbReference type="Proteomes" id="UP000663855">
    <property type="component" value="Unassembled WGS sequence"/>
</dbReference>
<evidence type="ECO:0000313" key="4">
    <source>
        <dbReference type="EMBL" id="CAF4119644.1"/>
    </source>
</evidence>
<dbReference type="AlphaFoldDB" id="A0A819J4I0"/>
<dbReference type="Proteomes" id="UP000681720">
    <property type="component" value="Unassembled WGS sequence"/>
</dbReference>
<sequence>MYKACAATLMATTPVGELYANEREFCLSHRFEINDIHNSSSCFSDDDLKIPTKQINIGDVNMGSKNVEQPSLFKLFVVICQSAMLSFILC</sequence>
<evidence type="ECO:0000313" key="1">
    <source>
        <dbReference type="EMBL" id="CAF1568904.1"/>
    </source>
</evidence>
<comment type="caution">
    <text evidence="3">The sequence shown here is derived from an EMBL/GenBank/DDBJ whole genome shotgun (WGS) entry which is preliminary data.</text>
</comment>
<gene>
    <name evidence="5" type="ORF">BYL167_LOCUS21525</name>
    <name evidence="1" type="ORF">CJN711_LOCUS31763</name>
    <name evidence="6" type="ORF">GIL414_LOCUS35614</name>
    <name evidence="2" type="ORF">MBJ925_LOCUS38927</name>
    <name evidence="3" type="ORF">OVN521_LOCUS10943</name>
    <name evidence="4" type="ORF">SMN809_LOCUS18220</name>
</gene>
<dbReference type="EMBL" id="CAJOBI010008689">
    <property type="protein sequence ID" value="CAF4119644.1"/>
    <property type="molecule type" value="Genomic_DNA"/>
</dbReference>
<keyword evidence="7" id="KW-1185">Reference proteome</keyword>
<proteinExistence type="predicted"/>
<dbReference type="EMBL" id="CAJOBH010009860">
    <property type="protein sequence ID" value="CAF4150862.1"/>
    <property type="molecule type" value="Genomic_DNA"/>
</dbReference>
<reference evidence="3" key="1">
    <citation type="submission" date="2021-02" db="EMBL/GenBank/DDBJ databases">
        <authorList>
            <person name="Nowell W R."/>
        </authorList>
    </citation>
    <scope>NUCLEOTIDE SEQUENCE</scope>
</reference>
<dbReference type="Proteomes" id="UP000681967">
    <property type="component" value="Unassembled WGS sequence"/>
</dbReference>
<evidence type="ECO:0000313" key="5">
    <source>
        <dbReference type="EMBL" id="CAF4150862.1"/>
    </source>
</evidence>
<name>A0A819J4I0_9BILA</name>
<dbReference type="EMBL" id="CAJNOV010015196">
    <property type="protein sequence ID" value="CAF1568904.1"/>
    <property type="molecule type" value="Genomic_DNA"/>
</dbReference>
<dbReference type="Proteomes" id="UP000663866">
    <property type="component" value="Unassembled WGS sequence"/>
</dbReference>
<protein>
    <submittedName>
        <fullName evidence="3">Uncharacterized protein</fullName>
    </submittedName>
</protein>
<dbReference type="EMBL" id="CAJOBJ010086032">
    <property type="protein sequence ID" value="CAF4520942.1"/>
    <property type="molecule type" value="Genomic_DNA"/>
</dbReference>
<organism evidence="3 7">
    <name type="scientific">Rotaria magnacalcarata</name>
    <dbReference type="NCBI Taxonomy" id="392030"/>
    <lineage>
        <taxon>Eukaryota</taxon>
        <taxon>Metazoa</taxon>
        <taxon>Spiralia</taxon>
        <taxon>Gnathifera</taxon>
        <taxon>Rotifera</taxon>
        <taxon>Eurotatoria</taxon>
        <taxon>Bdelloidea</taxon>
        <taxon>Philodinida</taxon>
        <taxon>Philodinidae</taxon>
        <taxon>Rotaria</taxon>
    </lineage>
</organism>
<dbReference type="Proteomes" id="UP000663824">
    <property type="component" value="Unassembled WGS sequence"/>
</dbReference>
<accession>A0A819J4I0</accession>
<dbReference type="EMBL" id="CAJOBG010001425">
    <property type="protein sequence ID" value="CAF3927677.1"/>
    <property type="molecule type" value="Genomic_DNA"/>
</dbReference>
<evidence type="ECO:0000313" key="7">
    <source>
        <dbReference type="Proteomes" id="UP000663866"/>
    </source>
</evidence>
<evidence type="ECO:0000313" key="6">
    <source>
        <dbReference type="EMBL" id="CAF4520942.1"/>
    </source>
</evidence>
<evidence type="ECO:0000313" key="3">
    <source>
        <dbReference type="EMBL" id="CAF3927677.1"/>
    </source>
</evidence>